<sequence length="293" mass="33566">MNRKGLEAEQRRKRGDKRRELRFMRELNEIIKEIMITVLQKADFIAATCARALAPILHQNIKLYVVVKDKQGKTNPDFFYALAGYYNPLIFRFYNSEMVDGTRGEPESEKLQFTKEIFEDEWGVESPFVVFRFDTPFVVLATDGSKSDKTPYGKSIVNERHREFVLRNIEHFTEALSYQFGLVVLFEKVLDPASYGINSAIICGQLHDKYERGTAVVETMVLMSARKNLIIKWLQTKEHAESVIKLVTAYLLIALSHGAQSAGCQVTRGFLVAKEFVGVTREHWTAKCSVKQP</sequence>
<gene>
    <name evidence="1" type="ORF">B7463_g3834</name>
</gene>
<dbReference type="Proteomes" id="UP000258309">
    <property type="component" value="Unassembled WGS sequence"/>
</dbReference>
<evidence type="ECO:0000313" key="2">
    <source>
        <dbReference type="Proteomes" id="UP000258309"/>
    </source>
</evidence>
<evidence type="ECO:0000313" key="1">
    <source>
        <dbReference type="EMBL" id="RFU32504.1"/>
    </source>
</evidence>
<comment type="caution">
    <text evidence="1">The sequence shown here is derived from an EMBL/GenBank/DDBJ whole genome shotgun (WGS) entry which is preliminary data.</text>
</comment>
<organism evidence="1 2">
    <name type="scientific">Scytalidium lignicola</name>
    <name type="common">Hyphomycete</name>
    <dbReference type="NCBI Taxonomy" id="5539"/>
    <lineage>
        <taxon>Eukaryota</taxon>
        <taxon>Fungi</taxon>
        <taxon>Dikarya</taxon>
        <taxon>Ascomycota</taxon>
        <taxon>Pezizomycotina</taxon>
        <taxon>Leotiomycetes</taxon>
        <taxon>Leotiomycetes incertae sedis</taxon>
        <taxon>Scytalidium</taxon>
    </lineage>
</organism>
<reference evidence="1 2" key="1">
    <citation type="submission" date="2018-05" db="EMBL/GenBank/DDBJ databases">
        <title>Draft genome sequence of Scytalidium lignicola DSM 105466, a ubiquitous saprotrophic fungus.</title>
        <authorList>
            <person name="Buettner E."/>
            <person name="Gebauer A.M."/>
            <person name="Hofrichter M."/>
            <person name="Liers C."/>
            <person name="Kellner H."/>
        </authorList>
    </citation>
    <scope>NUCLEOTIDE SEQUENCE [LARGE SCALE GENOMIC DNA]</scope>
    <source>
        <strain evidence="1 2">DSM 105466</strain>
    </source>
</reference>
<dbReference type="AlphaFoldDB" id="A0A3E2HGG1"/>
<dbReference type="EMBL" id="NCSJ02000053">
    <property type="protein sequence ID" value="RFU32504.1"/>
    <property type="molecule type" value="Genomic_DNA"/>
</dbReference>
<proteinExistence type="predicted"/>
<accession>A0A3E2HGG1</accession>
<name>A0A3E2HGG1_SCYLI</name>
<feature type="non-terminal residue" evidence="1">
    <location>
        <position position="293"/>
    </location>
</feature>
<protein>
    <submittedName>
        <fullName evidence="1">Uncharacterized protein</fullName>
    </submittedName>
</protein>
<keyword evidence="2" id="KW-1185">Reference proteome</keyword>
<feature type="non-terminal residue" evidence="1">
    <location>
        <position position="1"/>
    </location>
</feature>